<dbReference type="Gene3D" id="3.40.50.970">
    <property type="match status" value="2"/>
</dbReference>
<keyword evidence="10" id="KW-0456">Lyase</keyword>
<evidence type="ECO:0000256" key="6">
    <source>
        <dbReference type="ARBA" id="ARBA00022723"/>
    </source>
</evidence>
<keyword evidence="9 12" id="KW-0786">Thiamine pyrophosphate</keyword>
<evidence type="ECO:0000313" key="17">
    <source>
        <dbReference type="Proteomes" id="UP001296104"/>
    </source>
</evidence>
<dbReference type="Pfam" id="PF02776">
    <property type="entry name" value="TPP_enzyme_N"/>
    <property type="match status" value="1"/>
</dbReference>
<keyword evidence="6 11" id="KW-0479">Metal-binding</keyword>
<protein>
    <recommendedName>
        <fullName evidence="5">Pyruvate decarboxylase</fullName>
        <ecNumber evidence="4">4.1.1.1</ecNumber>
    </recommendedName>
</protein>
<evidence type="ECO:0000313" key="16">
    <source>
        <dbReference type="EMBL" id="CAK4031941.1"/>
    </source>
</evidence>
<organism evidence="16 17">
    <name type="scientific">Lecanosticta acicola</name>
    <dbReference type="NCBI Taxonomy" id="111012"/>
    <lineage>
        <taxon>Eukaryota</taxon>
        <taxon>Fungi</taxon>
        <taxon>Dikarya</taxon>
        <taxon>Ascomycota</taxon>
        <taxon>Pezizomycotina</taxon>
        <taxon>Dothideomycetes</taxon>
        <taxon>Dothideomycetidae</taxon>
        <taxon>Mycosphaerellales</taxon>
        <taxon>Mycosphaerellaceae</taxon>
        <taxon>Lecanosticta</taxon>
    </lineage>
</organism>
<dbReference type="InterPro" id="IPR011766">
    <property type="entry name" value="TPP_enzyme_TPP-bd"/>
</dbReference>
<evidence type="ECO:0000256" key="5">
    <source>
        <dbReference type="ARBA" id="ARBA00014422"/>
    </source>
</evidence>
<dbReference type="EMBL" id="CAVMBE010000055">
    <property type="protein sequence ID" value="CAK4031941.1"/>
    <property type="molecule type" value="Genomic_DNA"/>
</dbReference>
<feature type="binding site" evidence="11">
    <location>
        <position position="483"/>
    </location>
    <ligand>
        <name>Mg(2+)</name>
        <dbReference type="ChEBI" id="CHEBI:18420"/>
    </ligand>
</feature>
<evidence type="ECO:0000256" key="1">
    <source>
        <dbReference type="ARBA" id="ARBA00001041"/>
    </source>
</evidence>
<dbReference type="SUPFAM" id="SSF52467">
    <property type="entry name" value="DHS-like NAD/FAD-binding domain"/>
    <property type="match status" value="1"/>
</dbReference>
<dbReference type="FunFam" id="3.40.50.970:FF:000019">
    <property type="entry name" value="Pyruvate decarboxylase isozyme"/>
    <property type="match status" value="1"/>
</dbReference>
<comment type="caution">
    <text evidence="16">The sequence shown here is derived from an EMBL/GenBank/DDBJ whole genome shotgun (WGS) entry which is preliminary data.</text>
</comment>
<evidence type="ECO:0000256" key="8">
    <source>
        <dbReference type="ARBA" id="ARBA00022842"/>
    </source>
</evidence>
<feature type="binding site" evidence="11">
    <location>
        <position position="485"/>
    </location>
    <ligand>
        <name>Mg(2+)</name>
        <dbReference type="ChEBI" id="CHEBI:18420"/>
    </ligand>
</feature>
<evidence type="ECO:0000256" key="10">
    <source>
        <dbReference type="ARBA" id="ARBA00023239"/>
    </source>
</evidence>
<feature type="domain" description="Thiamine pyrophosphate enzyme N-terminal TPP-binding" evidence="15">
    <location>
        <begin position="6"/>
        <end position="114"/>
    </location>
</feature>
<evidence type="ECO:0000256" key="11">
    <source>
        <dbReference type="PIRSR" id="PIRSR036565-2"/>
    </source>
</evidence>
<dbReference type="AlphaFoldDB" id="A0AAI9EBH6"/>
<gene>
    <name evidence="16" type="ORF">LECACI_7A007099</name>
</gene>
<name>A0AAI9EBH6_9PEZI</name>
<comment type="catalytic activity">
    <reaction evidence="1">
        <text>a 2-oxocarboxylate + H(+) = an aldehyde + CO2</text>
        <dbReference type="Rhea" id="RHEA:11628"/>
        <dbReference type="ChEBI" id="CHEBI:15378"/>
        <dbReference type="ChEBI" id="CHEBI:16526"/>
        <dbReference type="ChEBI" id="CHEBI:17478"/>
        <dbReference type="ChEBI" id="CHEBI:35179"/>
        <dbReference type="EC" id="4.1.1.1"/>
    </reaction>
</comment>
<keyword evidence="17" id="KW-1185">Reference proteome</keyword>
<comment type="cofactor">
    <cofactor evidence="11">
        <name>Mg(2+)</name>
        <dbReference type="ChEBI" id="CHEBI:18420"/>
    </cofactor>
    <text evidence="11">Binds 1 Mg(2+) per subunit.</text>
</comment>
<accession>A0AAI9EBH6</accession>
<dbReference type="GO" id="GO:0004737">
    <property type="term" value="F:pyruvate decarboxylase activity"/>
    <property type="evidence" value="ECO:0007669"/>
    <property type="project" value="UniProtKB-EC"/>
</dbReference>
<dbReference type="InterPro" id="IPR047213">
    <property type="entry name" value="TPP_PYR_PDC_IPDC-like"/>
</dbReference>
<dbReference type="InterPro" id="IPR047214">
    <property type="entry name" value="TPP_PDC_IPDC"/>
</dbReference>
<evidence type="ECO:0000256" key="12">
    <source>
        <dbReference type="RuleBase" id="RU362132"/>
    </source>
</evidence>
<dbReference type="PANTHER" id="PTHR43452">
    <property type="entry name" value="PYRUVATE DECARBOXYLASE"/>
    <property type="match status" value="1"/>
</dbReference>
<dbReference type="InterPro" id="IPR029035">
    <property type="entry name" value="DHS-like_NAD/FAD-binding_dom"/>
</dbReference>
<dbReference type="CDD" id="cd02005">
    <property type="entry name" value="TPP_PDC_IPDC"/>
    <property type="match status" value="1"/>
</dbReference>
<sequence length="594" mass="64783">MPDTIELAHYLFTRLRQLGVGSVHGVPGDYNLTLLDYVEPSGLNWVGNANELNAGYAADGYARVKGVGALITTFGVGELSAINAIAGAYTELAKVIHIVGTPRRQQQESRSHIHHTMLDGEYGHFARMAEHVTTAQANLLDPRTAPQLIDDAIQQCLIHSRPVYIQIPVDMVAAEVSSERLRSPITIPSSISAGEAEKAIALVAERAQASQRPMILVDGESGPYGILNEVHEFIKQSGWPTWITSFAKGTIDETLPNVHGVWQGAYSPPEEQDYIGSADLVLCFGPHFSNTNTYLYTTIPKSETTIYFKATSVDAGDQVFRDLPAKPFLISLLGKLDLSLYQEKASAFTPPPKEPFTKPSPDLPISQSKFYQMLGSRVPRPGDIIMGETGTPGYGVRDMSLPPNVLCFNPITWLSIGYMLPAAQGAALAQRELHNATASTSPRPTTLPRTILIIGDGSFQMTCQELSTIIAKKLNVLIFVLNNQGYTIERCLHGHDAHYNDIPAWNYLDAPAFFGAQTGPEGKGVYGAVTRKARTWRELDNALKAVAEEGSLLKQSMLRMVEVVMDKEDAPKALKDILEATKGVALRERSGQTG</sequence>
<comment type="similarity">
    <text evidence="3 12">Belongs to the TPP enzyme family.</text>
</comment>
<dbReference type="GO" id="GO:0000949">
    <property type="term" value="P:aromatic amino acid family catabolic process to alcohol via Ehrlich pathway"/>
    <property type="evidence" value="ECO:0007669"/>
    <property type="project" value="TreeGrafter"/>
</dbReference>
<dbReference type="InterPro" id="IPR012001">
    <property type="entry name" value="Thiamin_PyroP_enz_TPP-bd_dom"/>
</dbReference>
<evidence type="ECO:0000256" key="7">
    <source>
        <dbReference type="ARBA" id="ARBA00022793"/>
    </source>
</evidence>
<dbReference type="GO" id="GO:0000287">
    <property type="term" value="F:magnesium ion binding"/>
    <property type="evidence" value="ECO:0007669"/>
    <property type="project" value="InterPro"/>
</dbReference>
<keyword evidence="16" id="KW-0670">Pyruvate</keyword>
<proteinExistence type="inferred from homology"/>
<keyword evidence="8 11" id="KW-0460">Magnesium</keyword>
<dbReference type="Pfam" id="PF02775">
    <property type="entry name" value="TPP_enzyme_C"/>
    <property type="match status" value="1"/>
</dbReference>
<dbReference type="EC" id="4.1.1.1" evidence="4"/>
<dbReference type="Pfam" id="PF00205">
    <property type="entry name" value="TPP_enzyme_M"/>
    <property type="match status" value="1"/>
</dbReference>
<dbReference type="GO" id="GO:0005829">
    <property type="term" value="C:cytosol"/>
    <property type="evidence" value="ECO:0007669"/>
    <property type="project" value="TreeGrafter"/>
</dbReference>
<evidence type="ECO:0000256" key="2">
    <source>
        <dbReference type="ARBA" id="ARBA00001964"/>
    </source>
</evidence>
<evidence type="ECO:0000259" key="15">
    <source>
        <dbReference type="Pfam" id="PF02776"/>
    </source>
</evidence>
<dbReference type="InterPro" id="IPR012110">
    <property type="entry name" value="PDC/IPDC-like"/>
</dbReference>
<feature type="domain" description="Thiamine pyrophosphate enzyme TPP-binding" evidence="14">
    <location>
        <begin position="410"/>
        <end position="545"/>
    </location>
</feature>
<evidence type="ECO:0000256" key="9">
    <source>
        <dbReference type="ARBA" id="ARBA00023052"/>
    </source>
</evidence>
<dbReference type="PIRSF" id="PIRSF036565">
    <property type="entry name" value="Pyruvt_ip_decrb"/>
    <property type="match status" value="1"/>
</dbReference>
<feature type="binding site" evidence="11">
    <location>
        <position position="456"/>
    </location>
    <ligand>
        <name>Mg(2+)</name>
        <dbReference type="ChEBI" id="CHEBI:18420"/>
    </ligand>
</feature>
<keyword evidence="7" id="KW-0210">Decarboxylase</keyword>
<dbReference type="Proteomes" id="UP001296104">
    <property type="component" value="Unassembled WGS sequence"/>
</dbReference>
<dbReference type="CDD" id="cd07038">
    <property type="entry name" value="TPP_PYR_PDC_IPDC_like"/>
    <property type="match status" value="1"/>
</dbReference>
<dbReference type="GO" id="GO:0030976">
    <property type="term" value="F:thiamine pyrophosphate binding"/>
    <property type="evidence" value="ECO:0007669"/>
    <property type="project" value="InterPro"/>
</dbReference>
<dbReference type="Gene3D" id="3.40.50.1220">
    <property type="entry name" value="TPP-binding domain"/>
    <property type="match status" value="1"/>
</dbReference>
<evidence type="ECO:0000259" key="14">
    <source>
        <dbReference type="Pfam" id="PF02775"/>
    </source>
</evidence>
<dbReference type="GO" id="GO:0005634">
    <property type="term" value="C:nucleus"/>
    <property type="evidence" value="ECO:0007669"/>
    <property type="project" value="TreeGrafter"/>
</dbReference>
<evidence type="ECO:0000256" key="3">
    <source>
        <dbReference type="ARBA" id="ARBA00007812"/>
    </source>
</evidence>
<dbReference type="PANTHER" id="PTHR43452:SF11">
    <property type="entry name" value="PYRUVATE DECARBOXYLASE"/>
    <property type="match status" value="1"/>
</dbReference>
<evidence type="ECO:0000259" key="13">
    <source>
        <dbReference type="Pfam" id="PF00205"/>
    </source>
</evidence>
<dbReference type="SUPFAM" id="SSF52518">
    <property type="entry name" value="Thiamin diphosphate-binding fold (THDP-binding)"/>
    <property type="match status" value="2"/>
</dbReference>
<evidence type="ECO:0000256" key="4">
    <source>
        <dbReference type="ARBA" id="ARBA00013202"/>
    </source>
</evidence>
<dbReference type="InterPro" id="IPR012000">
    <property type="entry name" value="Thiamin_PyroP_enz_cen_dom"/>
</dbReference>
<dbReference type="FunFam" id="3.40.50.970:FF:000024">
    <property type="entry name" value="Pyruvate decarboxylase isozyme"/>
    <property type="match status" value="1"/>
</dbReference>
<dbReference type="InterPro" id="IPR029061">
    <property type="entry name" value="THDP-binding"/>
</dbReference>
<reference evidence="16" key="1">
    <citation type="submission" date="2023-11" db="EMBL/GenBank/DDBJ databases">
        <authorList>
            <person name="Alioto T."/>
            <person name="Alioto T."/>
            <person name="Gomez Garrido J."/>
        </authorList>
    </citation>
    <scope>NUCLEOTIDE SEQUENCE</scope>
</reference>
<feature type="domain" description="Thiamine pyrophosphate enzyme central" evidence="13">
    <location>
        <begin position="202"/>
        <end position="324"/>
    </location>
</feature>
<comment type="cofactor">
    <cofactor evidence="2">
        <name>thiamine diphosphate</name>
        <dbReference type="ChEBI" id="CHEBI:58937"/>
    </cofactor>
</comment>